<evidence type="ECO:0000256" key="1">
    <source>
        <dbReference type="SAM" id="Phobius"/>
    </source>
</evidence>
<comment type="caution">
    <text evidence="2">The sequence shown here is derived from an EMBL/GenBank/DDBJ whole genome shotgun (WGS) entry which is preliminary data.</text>
</comment>
<dbReference type="RefSeq" id="WP_183909659.1">
    <property type="nucleotide sequence ID" value="NZ_JACHXZ010000002.1"/>
</dbReference>
<accession>A0A839URL5</accession>
<dbReference type="Pfam" id="PF11174">
    <property type="entry name" value="DUF2970"/>
    <property type="match status" value="1"/>
</dbReference>
<reference evidence="2 3" key="1">
    <citation type="submission" date="2020-08" db="EMBL/GenBank/DDBJ databases">
        <title>Genomic Encyclopedia of Type Strains, Phase III (KMG-III): the genomes of soil and plant-associated and newly described type strains.</title>
        <authorList>
            <person name="Whitman W."/>
        </authorList>
    </citation>
    <scope>NUCLEOTIDE SEQUENCE [LARGE SCALE GENOMIC DNA]</scope>
    <source>
        <strain evidence="2 3">CECT 8571</strain>
    </source>
</reference>
<sequence>MSEESQPQRKPSFGSIVISTLAAAIGVQSKKNQERDFSGGNIYHYIAAGLIFTLGFIVCMTLIVQAVLKNSGL</sequence>
<gene>
    <name evidence="2" type="ORF">FHS30_001362</name>
</gene>
<evidence type="ECO:0000313" key="3">
    <source>
        <dbReference type="Proteomes" id="UP000559987"/>
    </source>
</evidence>
<dbReference type="EMBL" id="JACHXZ010000002">
    <property type="protein sequence ID" value="MBB3168178.1"/>
    <property type="molecule type" value="Genomic_DNA"/>
</dbReference>
<keyword evidence="1" id="KW-1133">Transmembrane helix</keyword>
<evidence type="ECO:0000313" key="2">
    <source>
        <dbReference type="EMBL" id="MBB3168178.1"/>
    </source>
</evidence>
<proteinExistence type="predicted"/>
<protein>
    <submittedName>
        <fullName evidence="2">Ribonucleotide reductase beta subunit family protein with ferritin-like domain</fullName>
    </submittedName>
</protein>
<keyword evidence="1" id="KW-0472">Membrane</keyword>
<dbReference type="Proteomes" id="UP000559987">
    <property type="component" value="Unassembled WGS sequence"/>
</dbReference>
<dbReference type="InterPro" id="IPR021344">
    <property type="entry name" value="DUF2970"/>
</dbReference>
<keyword evidence="3" id="KW-1185">Reference proteome</keyword>
<name>A0A839URL5_9GAMM</name>
<keyword evidence="1" id="KW-0812">Transmembrane</keyword>
<organism evidence="2 3">
    <name type="scientific">Simiduia aestuariiviva</name>
    <dbReference type="NCBI Taxonomy" id="1510459"/>
    <lineage>
        <taxon>Bacteria</taxon>
        <taxon>Pseudomonadati</taxon>
        <taxon>Pseudomonadota</taxon>
        <taxon>Gammaproteobacteria</taxon>
        <taxon>Cellvibrionales</taxon>
        <taxon>Cellvibrionaceae</taxon>
        <taxon>Simiduia</taxon>
    </lineage>
</organism>
<dbReference type="AlphaFoldDB" id="A0A839URL5"/>
<feature type="transmembrane region" description="Helical" evidence="1">
    <location>
        <begin position="42"/>
        <end position="68"/>
    </location>
</feature>